<evidence type="ECO:0000256" key="13">
    <source>
        <dbReference type="SAM" id="Phobius"/>
    </source>
</evidence>
<keyword evidence="7" id="KW-0915">Sodium</keyword>
<dbReference type="VEuPathDB" id="VectorBase:SCAU010356"/>
<evidence type="ECO:0000256" key="10">
    <source>
        <dbReference type="ARBA" id="ARBA00023201"/>
    </source>
</evidence>
<evidence type="ECO:0000256" key="5">
    <source>
        <dbReference type="ARBA" id="ARBA00022692"/>
    </source>
</evidence>
<evidence type="ECO:0000313" key="15">
    <source>
        <dbReference type="Proteomes" id="UP000095300"/>
    </source>
</evidence>
<evidence type="ECO:0000256" key="11">
    <source>
        <dbReference type="ARBA" id="ARBA00023303"/>
    </source>
</evidence>
<comment type="subcellular location">
    <subcellularLocation>
        <location evidence="1">Membrane</location>
        <topology evidence="1">Multi-pass membrane protein</topology>
    </subcellularLocation>
</comment>
<dbReference type="OrthoDB" id="5874059at2759"/>
<keyword evidence="11 12" id="KW-0407">Ion channel</keyword>
<gene>
    <name evidence="14" type="primary">106093421</name>
</gene>
<comment type="similarity">
    <text evidence="2 12">Belongs to the amiloride-sensitive sodium channel (TC 1.A.6) family.</text>
</comment>
<evidence type="ECO:0000256" key="9">
    <source>
        <dbReference type="ARBA" id="ARBA00023136"/>
    </source>
</evidence>
<evidence type="ECO:0000256" key="8">
    <source>
        <dbReference type="ARBA" id="ARBA00023065"/>
    </source>
</evidence>
<evidence type="ECO:0000256" key="2">
    <source>
        <dbReference type="ARBA" id="ARBA00007193"/>
    </source>
</evidence>
<evidence type="ECO:0000256" key="6">
    <source>
        <dbReference type="ARBA" id="ARBA00022989"/>
    </source>
</evidence>
<name>A0A1I8PR76_STOCA</name>
<dbReference type="PRINTS" id="PR01078">
    <property type="entry name" value="AMINACHANNEL"/>
</dbReference>
<keyword evidence="8 12" id="KW-0406">Ion transport</keyword>
<dbReference type="Gene3D" id="2.60.470.10">
    <property type="entry name" value="Acid-sensing ion channels like domains"/>
    <property type="match status" value="1"/>
</dbReference>
<keyword evidence="6 13" id="KW-1133">Transmembrane helix</keyword>
<evidence type="ECO:0000256" key="7">
    <source>
        <dbReference type="ARBA" id="ARBA00023053"/>
    </source>
</evidence>
<keyword evidence="9 13" id="KW-0472">Membrane</keyword>
<dbReference type="EnsemblMetazoa" id="SCAU010356-RA">
    <property type="protein sequence ID" value="SCAU010356-PA"/>
    <property type="gene ID" value="SCAU010356"/>
</dbReference>
<evidence type="ECO:0000256" key="12">
    <source>
        <dbReference type="RuleBase" id="RU000679"/>
    </source>
</evidence>
<evidence type="ECO:0000256" key="3">
    <source>
        <dbReference type="ARBA" id="ARBA00022448"/>
    </source>
</evidence>
<dbReference type="PANTHER" id="PTHR11690:SF288">
    <property type="entry name" value="AMILORIDE-SENSITIVE NA+ CHANNEL-RELATED"/>
    <property type="match status" value="1"/>
</dbReference>
<dbReference type="GO" id="GO:0005886">
    <property type="term" value="C:plasma membrane"/>
    <property type="evidence" value="ECO:0007669"/>
    <property type="project" value="TreeGrafter"/>
</dbReference>
<evidence type="ECO:0000256" key="4">
    <source>
        <dbReference type="ARBA" id="ARBA00022461"/>
    </source>
</evidence>
<keyword evidence="10 12" id="KW-0739">Sodium transport</keyword>
<keyword evidence="5 12" id="KW-0812">Transmembrane</keyword>
<organism evidence="14 15">
    <name type="scientific">Stomoxys calcitrans</name>
    <name type="common">Stable fly</name>
    <name type="synonym">Conops calcitrans</name>
    <dbReference type="NCBI Taxonomy" id="35570"/>
    <lineage>
        <taxon>Eukaryota</taxon>
        <taxon>Metazoa</taxon>
        <taxon>Ecdysozoa</taxon>
        <taxon>Arthropoda</taxon>
        <taxon>Hexapoda</taxon>
        <taxon>Insecta</taxon>
        <taxon>Pterygota</taxon>
        <taxon>Neoptera</taxon>
        <taxon>Endopterygota</taxon>
        <taxon>Diptera</taxon>
        <taxon>Brachycera</taxon>
        <taxon>Muscomorpha</taxon>
        <taxon>Muscoidea</taxon>
        <taxon>Muscidae</taxon>
        <taxon>Stomoxys</taxon>
    </lineage>
</organism>
<accession>A0A1I8PR76</accession>
<keyword evidence="15" id="KW-1185">Reference proteome</keyword>
<feature type="transmembrane region" description="Helical" evidence="13">
    <location>
        <begin position="384"/>
        <end position="410"/>
    </location>
</feature>
<dbReference type="GO" id="GO:0015280">
    <property type="term" value="F:ligand-gated sodium channel activity"/>
    <property type="evidence" value="ECO:0007669"/>
    <property type="project" value="TreeGrafter"/>
</dbReference>
<sequence length="450" mass="53320">MRTVIAELNAPIYRFSFPEVNICNRHHFNWQRYQEAKETFLRPEHLTPKYEALFREVLESYDSYHYGRFKVFKTIAQNYSLQELHELDYVNFTQVAEVMAWRCYEMFSDCTWRNHTYDCCELFEPRRSQTGQCLSFNSVETEEGAMKRQNDPYYPRHTLGRGIKNGLTLRVHIRNGWHSPRSLMSYKGILFMLVEPDVWSYWHRKIPTNSRVFISIAARLTVFNQNTRQYSPALRNCVFEDESTSTHFRTLEGHEYRFENCYSECEQEYLMEFCNCSVDMFFPPSIRYPPCRLSDFPCLFKYRDELKNFQRIGEEDYVGTAITGMICPCFFDCTSLSYHVDYRVEHIPEKFIDPNDTGLEVSVYFLWDTATIYETSAVYTVVDLMASIGGLAGLCIGCSLVGITELWYFLFVDMPKRALRATLSVEWFRPRVVSPEVRKLFVKRKPLPYQ</sequence>
<dbReference type="Gene3D" id="1.10.287.770">
    <property type="entry name" value="YojJ-like"/>
    <property type="match status" value="1"/>
</dbReference>
<dbReference type="Proteomes" id="UP000095300">
    <property type="component" value="Unassembled WGS sequence"/>
</dbReference>
<dbReference type="PROSITE" id="PS01206">
    <property type="entry name" value="ASC"/>
    <property type="match status" value="1"/>
</dbReference>
<protein>
    <submittedName>
        <fullName evidence="14">Uncharacterized protein</fullName>
    </submittedName>
</protein>
<dbReference type="InterPro" id="IPR001873">
    <property type="entry name" value="ENaC"/>
</dbReference>
<dbReference type="AlphaFoldDB" id="A0A1I8PR76"/>
<keyword evidence="3 12" id="KW-0813">Transport</keyword>
<proteinExistence type="inferred from homology"/>
<dbReference type="Pfam" id="PF00858">
    <property type="entry name" value="ASC"/>
    <property type="match status" value="1"/>
</dbReference>
<evidence type="ECO:0000313" key="14">
    <source>
        <dbReference type="EnsemblMetazoa" id="SCAU010356-PA"/>
    </source>
</evidence>
<dbReference type="PANTHER" id="PTHR11690">
    <property type="entry name" value="AMILORIDE-SENSITIVE SODIUM CHANNEL-RELATED"/>
    <property type="match status" value="1"/>
</dbReference>
<reference evidence="14" key="1">
    <citation type="submission" date="2020-05" db="UniProtKB">
        <authorList>
            <consortium name="EnsemblMetazoa"/>
        </authorList>
    </citation>
    <scope>IDENTIFICATION</scope>
    <source>
        <strain evidence="14">USDA</strain>
    </source>
</reference>
<evidence type="ECO:0000256" key="1">
    <source>
        <dbReference type="ARBA" id="ARBA00004141"/>
    </source>
</evidence>
<dbReference type="InterPro" id="IPR020903">
    <property type="entry name" value="ENaC_CS"/>
</dbReference>
<keyword evidence="4 12" id="KW-0894">Sodium channel</keyword>
<dbReference type="STRING" id="35570.A0A1I8PR76"/>